<protein>
    <recommendedName>
        <fullName evidence="3">Bifunctional ligase/repressor BirA</fullName>
    </recommendedName>
    <alternativeName>
        <fullName evidence="3">Biotin--[acetyl-CoA-carboxylase] ligase</fullName>
        <ecNumber evidence="3">6.3.4.15</ecNumber>
    </alternativeName>
    <alternativeName>
        <fullName evidence="3">Biotin--protein ligase</fullName>
    </alternativeName>
    <alternativeName>
        <fullName evidence="3">Biotin-[acetyl-CoA carboxylase] synthetase</fullName>
    </alternativeName>
</protein>
<dbReference type="SUPFAM" id="SSF55681">
    <property type="entry name" value="Class II aaRS and biotin synthetases"/>
    <property type="match status" value="1"/>
</dbReference>
<evidence type="ECO:0000256" key="1">
    <source>
        <dbReference type="ARBA" id="ARBA00022598"/>
    </source>
</evidence>
<feature type="binding site" evidence="3">
    <location>
        <begin position="130"/>
        <end position="132"/>
    </location>
    <ligand>
        <name>biotin</name>
        <dbReference type="ChEBI" id="CHEBI:57586"/>
    </ligand>
</feature>
<keyword evidence="3" id="KW-0067">ATP-binding</keyword>
<dbReference type="InterPro" id="IPR013196">
    <property type="entry name" value="HTH_11"/>
</dbReference>
<feature type="DNA-binding region" description="H-T-H motif" evidence="3">
    <location>
        <begin position="36"/>
        <end position="55"/>
    </location>
</feature>
<keyword evidence="3" id="KW-0238">DNA-binding</keyword>
<comment type="similarity">
    <text evidence="3">Belongs to the biotin--protein ligase family.</text>
</comment>
<feature type="binding site" evidence="3">
    <location>
        <position position="197"/>
    </location>
    <ligand>
        <name>biotin</name>
        <dbReference type="ChEBI" id="CHEBI:57586"/>
    </ligand>
</feature>
<keyword evidence="2 3" id="KW-0092">Biotin</keyword>
<dbReference type="Pfam" id="PF08279">
    <property type="entry name" value="HTH_11"/>
    <property type="match status" value="1"/>
</dbReference>
<dbReference type="Pfam" id="PF02237">
    <property type="entry name" value="BPL_C"/>
    <property type="match status" value="1"/>
</dbReference>
<dbReference type="InterPro" id="IPR003142">
    <property type="entry name" value="BPL_C"/>
</dbReference>
<feature type="domain" description="Biotin protein ligase C-terminal" evidence="4">
    <location>
        <begin position="295"/>
        <end position="335"/>
    </location>
</feature>
<dbReference type="Pfam" id="PF03099">
    <property type="entry name" value="BPL_LplA_LipB"/>
    <property type="match status" value="1"/>
</dbReference>
<organism evidence="7 8">
    <name type="scientific">Emergencia timonensis</name>
    <dbReference type="NCBI Taxonomy" id="1776384"/>
    <lineage>
        <taxon>Bacteria</taxon>
        <taxon>Bacillati</taxon>
        <taxon>Bacillota</taxon>
        <taxon>Clostridia</taxon>
        <taxon>Peptostreptococcales</taxon>
        <taxon>Anaerovoracaceae</taxon>
        <taxon>Emergencia</taxon>
    </lineage>
</organism>
<comment type="catalytic activity">
    <reaction evidence="3">
        <text>biotin + L-lysyl-[protein] + ATP = N(6)-biotinyl-L-lysyl-[protein] + AMP + diphosphate + H(+)</text>
        <dbReference type="Rhea" id="RHEA:11756"/>
        <dbReference type="Rhea" id="RHEA-COMP:9752"/>
        <dbReference type="Rhea" id="RHEA-COMP:10505"/>
        <dbReference type="ChEBI" id="CHEBI:15378"/>
        <dbReference type="ChEBI" id="CHEBI:29969"/>
        <dbReference type="ChEBI" id="CHEBI:30616"/>
        <dbReference type="ChEBI" id="CHEBI:33019"/>
        <dbReference type="ChEBI" id="CHEBI:57586"/>
        <dbReference type="ChEBI" id="CHEBI:83144"/>
        <dbReference type="ChEBI" id="CHEBI:456215"/>
        <dbReference type="EC" id="6.3.4.15"/>
    </reaction>
</comment>
<dbReference type="GO" id="GO:0005524">
    <property type="term" value="F:ATP binding"/>
    <property type="evidence" value="ECO:0007669"/>
    <property type="project" value="UniProtKB-UniRule"/>
</dbReference>
<feature type="binding site" evidence="3">
    <location>
        <position position="126"/>
    </location>
    <ligand>
        <name>biotin</name>
        <dbReference type="ChEBI" id="CHEBI:57586"/>
    </ligand>
</feature>
<dbReference type="GO" id="GO:0003677">
    <property type="term" value="F:DNA binding"/>
    <property type="evidence" value="ECO:0007669"/>
    <property type="project" value="UniProtKB-UniRule"/>
</dbReference>
<dbReference type="AlphaFoldDB" id="A0A415DVF7"/>
<evidence type="ECO:0000259" key="4">
    <source>
        <dbReference type="Pfam" id="PF02237"/>
    </source>
</evidence>
<keyword evidence="3" id="KW-0805">Transcription regulation</keyword>
<dbReference type="PANTHER" id="PTHR12835:SF5">
    <property type="entry name" value="BIOTIN--PROTEIN LIGASE"/>
    <property type="match status" value="1"/>
</dbReference>
<sequence>MKEITSLLKIKEDFLMSTRTDLLKLLSENTGIYLSGQKIGEELKVSRNAIWKAMQQLREEGYNIESKPSTGYRLKSKTNMLTVDAVAGDLAFPCDLQIFDTVDSTNNVAKELPLKDKPMMVIANKQTGGRGRLGRSFASPAGTGLYLTIALQPEFDLDKALYVTMAAAVAVCRAIETVAGVKTKIKWVNDLFYNNKKICGILTEAQTNFENGKIDSLIIGIGVNCFPGSFPEELSGIAGCLSQKKNSFSRGRLAAEIFNETVTVLEDLQSKAFLREYRTKCFVLGKNILVHPNLSDNAIKARAIDIDENGGLVVEYLEGRKARQMETLTTGEVSIKLDV</sequence>
<dbReference type="GO" id="GO:0009249">
    <property type="term" value="P:protein lipoylation"/>
    <property type="evidence" value="ECO:0007669"/>
    <property type="project" value="UniProtKB-ARBA"/>
</dbReference>
<dbReference type="InterPro" id="IPR036388">
    <property type="entry name" value="WH-like_DNA-bd_sf"/>
</dbReference>
<feature type="domain" description="Helix-turn-helix type 11" evidence="6">
    <location>
        <begin position="19"/>
        <end position="73"/>
    </location>
</feature>
<feature type="binding site" evidence="3">
    <location>
        <begin position="104"/>
        <end position="106"/>
    </location>
    <ligand>
        <name>biotin</name>
        <dbReference type="ChEBI" id="CHEBI:57586"/>
    </ligand>
</feature>
<dbReference type="GO" id="GO:0016740">
    <property type="term" value="F:transferase activity"/>
    <property type="evidence" value="ECO:0007669"/>
    <property type="project" value="UniProtKB-ARBA"/>
</dbReference>
<dbReference type="InterPro" id="IPR030855">
    <property type="entry name" value="Bifunct_BirA"/>
</dbReference>
<evidence type="ECO:0000256" key="3">
    <source>
        <dbReference type="HAMAP-Rule" id="MF_00978"/>
    </source>
</evidence>
<evidence type="ECO:0000313" key="7">
    <source>
        <dbReference type="EMBL" id="RHJ84049.1"/>
    </source>
</evidence>
<feature type="domain" description="BPL/LPL catalytic" evidence="5">
    <location>
        <begin position="100"/>
        <end position="224"/>
    </location>
</feature>
<keyword evidence="3" id="KW-0547">Nucleotide-binding</keyword>
<dbReference type="EMBL" id="QRMS01000007">
    <property type="protein sequence ID" value="RHJ84049.1"/>
    <property type="molecule type" value="Genomic_DNA"/>
</dbReference>
<dbReference type="InterPro" id="IPR004408">
    <property type="entry name" value="Biotin_CoA_COase_ligase"/>
</dbReference>
<dbReference type="InterPro" id="IPR004143">
    <property type="entry name" value="BPL_LPL_catalytic"/>
</dbReference>
<keyword evidence="1 3" id="KW-0436">Ligase</keyword>
<dbReference type="HAMAP" id="MF_00978">
    <property type="entry name" value="Bifunct_BirA"/>
    <property type="match status" value="1"/>
</dbReference>
<dbReference type="EC" id="6.3.4.15" evidence="3"/>
<dbReference type="GO" id="GO:0006355">
    <property type="term" value="P:regulation of DNA-templated transcription"/>
    <property type="evidence" value="ECO:0007669"/>
    <property type="project" value="UniProtKB-UniRule"/>
</dbReference>
<dbReference type="OrthoDB" id="9807064at2"/>
<dbReference type="PANTHER" id="PTHR12835">
    <property type="entry name" value="BIOTIN PROTEIN LIGASE"/>
    <property type="match status" value="1"/>
</dbReference>
<keyword evidence="3" id="KW-0678">Repressor</keyword>
<gene>
    <name evidence="3" type="primary">birA</name>
    <name evidence="7" type="ORF">DW099_17775</name>
</gene>
<evidence type="ECO:0000256" key="2">
    <source>
        <dbReference type="ARBA" id="ARBA00023267"/>
    </source>
</evidence>
<accession>A0A415DVF7</accession>
<dbReference type="STRING" id="1776384.GCA_900086585_00425"/>
<evidence type="ECO:0000259" key="6">
    <source>
        <dbReference type="Pfam" id="PF08279"/>
    </source>
</evidence>
<keyword evidence="8" id="KW-1185">Reference proteome</keyword>
<dbReference type="InterPro" id="IPR036390">
    <property type="entry name" value="WH_DNA-bd_sf"/>
</dbReference>
<dbReference type="GO" id="GO:0004077">
    <property type="term" value="F:biotin--[biotin carboxyl-carrier protein] ligase activity"/>
    <property type="evidence" value="ECO:0007669"/>
    <property type="project" value="UniProtKB-UniRule"/>
</dbReference>
<dbReference type="CDD" id="cd16442">
    <property type="entry name" value="BPL"/>
    <property type="match status" value="1"/>
</dbReference>
<keyword evidence="3" id="KW-0804">Transcription</keyword>
<dbReference type="Gene3D" id="3.30.930.10">
    <property type="entry name" value="Bira Bifunctional Protein, Domain 2"/>
    <property type="match status" value="1"/>
</dbReference>
<dbReference type="SUPFAM" id="SSF46785">
    <property type="entry name" value="Winged helix' DNA-binding domain"/>
    <property type="match status" value="1"/>
</dbReference>
<comment type="function">
    <text evidence="3">Acts both as a biotin--[acetyl-CoA-carboxylase] ligase and a repressor.</text>
</comment>
<dbReference type="NCBIfam" id="TIGR00121">
    <property type="entry name" value="birA_ligase"/>
    <property type="match status" value="1"/>
</dbReference>
<reference evidence="7 8" key="1">
    <citation type="submission" date="2018-08" db="EMBL/GenBank/DDBJ databases">
        <title>A genome reference for cultivated species of the human gut microbiota.</title>
        <authorList>
            <person name="Zou Y."/>
            <person name="Xue W."/>
            <person name="Luo G."/>
        </authorList>
    </citation>
    <scope>NUCLEOTIDE SEQUENCE [LARGE SCALE GENOMIC DNA]</scope>
    <source>
        <strain evidence="7 8">AM07-24</strain>
    </source>
</reference>
<dbReference type="GO" id="GO:0005737">
    <property type="term" value="C:cytoplasm"/>
    <property type="evidence" value="ECO:0007669"/>
    <property type="project" value="TreeGrafter"/>
</dbReference>
<name>A0A415DVF7_9FIRM</name>
<evidence type="ECO:0000313" key="8">
    <source>
        <dbReference type="Proteomes" id="UP000284841"/>
    </source>
</evidence>
<evidence type="ECO:0000259" key="5">
    <source>
        <dbReference type="Pfam" id="PF03099"/>
    </source>
</evidence>
<dbReference type="Gene3D" id="2.30.30.100">
    <property type="match status" value="1"/>
</dbReference>
<dbReference type="InterPro" id="IPR045864">
    <property type="entry name" value="aa-tRNA-synth_II/BPL/LPL"/>
</dbReference>
<dbReference type="Gene3D" id="1.10.10.10">
    <property type="entry name" value="Winged helix-like DNA-binding domain superfamily/Winged helix DNA-binding domain"/>
    <property type="match status" value="1"/>
</dbReference>
<comment type="caution">
    <text evidence="7">The sequence shown here is derived from an EMBL/GenBank/DDBJ whole genome shotgun (WGS) entry which is preliminary data.</text>
</comment>
<dbReference type="Proteomes" id="UP000284841">
    <property type="component" value="Unassembled WGS sequence"/>
</dbReference>
<proteinExistence type="inferred from homology"/>